<dbReference type="InterPro" id="IPR001967">
    <property type="entry name" value="Peptidase_S11_N"/>
</dbReference>
<accession>A0A1G5ZZK9</accession>
<keyword evidence="3" id="KW-0378">Hydrolase</keyword>
<dbReference type="AlphaFoldDB" id="A0A1G5ZZK9"/>
<evidence type="ECO:0000256" key="8">
    <source>
        <dbReference type="PIRSR" id="PIRSR618044-2"/>
    </source>
</evidence>
<evidence type="ECO:0000259" key="12">
    <source>
        <dbReference type="Pfam" id="PF00768"/>
    </source>
</evidence>
<feature type="signal peptide" evidence="11">
    <location>
        <begin position="1"/>
        <end position="27"/>
    </location>
</feature>
<organism evidence="13 14">
    <name type="scientific">Eubacterium oxidoreducens</name>
    <dbReference type="NCBI Taxonomy" id="1732"/>
    <lineage>
        <taxon>Bacteria</taxon>
        <taxon>Bacillati</taxon>
        <taxon>Bacillota</taxon>
        <taxon>Clostridia</taxon>
        <taxon>Eubacteriales</taxon>
        <taxon>Eubacteriaceae</taxon>
        <taxon>Eubacterium</taxon>
    </lineage>
</organism>
<keyword evidence="6" id="KW-0961">Cell wall biogenesis/degradation</keyword>
<gene>
    <name evidence="13" type="ORF">SAMN02910417_00012</name>
</gene>
<keyword evidence="5" id="KW-0573">Peptidoglycan synthesis</keyword>
<feature type="transmembrane region" description="Helical" evidence="10">
    <location>
        <begin position="400"/>
        <end position="421"/>
    </location>
</feature>
<keyword evidence="2 11" id="KW-0732">Signal</keyword>
<evidence type="ECO:0000256" key="3">
    <source>
        <dbReference type="ARBA" id="ARBA00022801"/>
    </source>
</evidence>
<dbReference type="Pfam" id="PF00768">
    <property type="entry name" value="Peptidase_S11"/>
    <property type="match status" value="1"/>
</dbReference>
<evidence type="ECO:0000256" key="5">
    <source>
        <dbReference type="ARBA" id="ARBA00022984"/>
    </source>
</evidence>
<proteinExistence type="inferred from homology"/>
<dbReference type="Gene3D" id="3.40.710.10">
    <property type="entry name" value="DD-peptidase/beta-lactamase superfamily"/>
    <property type="match status" value="1"/>
</dbReference>
<sequence length="448" mass="49634">MKKLIAICGLISCILLSGIMMPMDAQAETYWPDDVSVESASAIVMDADTGTVLYEKKADTKRYPASITKIMTALLAIENGNLEDTVTFSSDAVYKTEGSSIMRDVGEELTLEQCLYGMMLESANDCAYAIAEHVGGDYDTFIKMMNDKATELGCTGTHFVNPNGLPDEDHYVTARDMALIAKAAYQNETFRIITGTTEYKLPATNKHDEALTMHNHHAMIYPYHTSAYLTDYCTGGKTGYTIAAGSTLVTYAEKDGMSLIVVVLKAQTPAHYTDTIKLCNYCFDNFQILNVSENETTEDISEIAGNFNTNEEYLEIDPDATVIVPKTVSFSDLTRTVDTDCETSEIAGKLVYSYGDKEVGSALVQLTGAQIEEFEFNDGVQSSDSSSSEDSQLFRSQINWPLLIIIIAVIVVVLIIVLYILRNGLPKKKKKSIIIKDNYRKKRRGRRR</sequence>
<keyword evidence="14" id="KW-1185">Reference proteome</keyword>
<dbReference type="RefSeq" id="WP_176762210.1">
    <property type="nucleotide sequence ID" value="NZ_FMXR01000004.1"/>
</dbReference>
<evidence type="ECO:0000256" key="2">
    <source>
        <dbReference type="ARBA" id="ARBA00022729"/>
    </source>
</evidence>
<keyword evidence="10" id="KW-0812">Transmembrane</keyword>
<evidence type="ECO:0000256" key="1">
    <source>
        <dbReference type="ARBA" id="ARBA00007164"/>
    </source>
</evidence>
<dbReference type="InterPro" id="IPR018044">
    <property type="entry name" value="Peptidase_S11"/>
</dbReference>
<keyword evidence="10" id="KW-0472">Membrane</keyword>
<dbReference type="PANTHER" id="PTHR21581">
    <property type="entry name" value="D-ALANYL-D-ALANINE CARBOXYPEPTIDASE"/>
    <property type="match status" value="1"/>
</dbReference>
<feature type="chain" id="PRO_5011677733" evidence="11">
    <location>
        <begin position="28"/>
        <end position="448"/>
    </location>
</feature>
<evidence type="ECO:0000256" key="9">
    <source>
        <dbReference type="RuleBase" id="RU004016"/>
    </source>
</evidence>
<reference evidence="13 14" key="1">
    <citation type="submission" date="2016-10" db="EMBL/GenBank/DDBJ databases">
        <authorList>
            <person name="de Groot N.N."/>
        </authorList>
    </citation>
    <scope>NUCLEOTIDE SEQUENCE [LARGE SCALE GENOMIC DNA]</scope>
    <source>
        <strain evidence="13 14">DSM 3217</strain>
    </source>
</reference>
<feature type="active site" description="Acyl-ester intermediate" evidence="7">
    <location>
        <position position="66"/>
    </location>
</feature>
<dbReference type="GO" id="GO:0071555">
    <property type="term" value="P:cell wall organization"/>
    <property type="evidence" value="ECO:0007669"/>
    <property type="project" value="UniProtKB-KW"/>
</dbReference>
<dbReference type="GO" id="GO:0008360">
    <property type="term" value="P:regulation of cell shape"/>
    <property type="evidence" value="ECO:0007669"/>
    <property type="project" value="UniProtKB-KW"/>
</dbReference>
<comment type="similarity">
    <text evidence="1 9">Belongs to the peptidase S11 family.</text>
</comment>
<feature type="binding site" evidence="8">
    <location>
        <position position="237"/>
    </location>
    <ligand>
        <name>substrate</name>
    </ligand>
</feature>
<dbReference type="Proteomes" id="UP000199228">
    <property type="component" value="Unassembled WGS sequence"/>
</dbReference>
<evidence type="ECO:0000256" key="10">
    <source>
        <dbReference type="SAM" id="Phobius"/>
    </source>
</evidence>
<dbReference type="SUPFAM" id="SSF56601">
    <property type="entry name" value="beta-lactamase/transpeptidase-like"/>
    <property type="match status" value="1"/>
</dbReference>
<feature type="active site" evidence="7">
    <location>
        <position position="122"/>
    </location>
</feature>
<dbReference type="EMBL" id="FMXR01000004">
    <property type="protein sequence ID" value="SDB01631.1"/>
    <property type="molecule type" value="Genomic_DNA"/>
</dbReference>
<evidence type="ECO:0000256" key="6">
    <source>
        <dbReference type="ARBA" id="ARBA00023316"/>
    </source>
</evidence>
<evidence type="ECO:0000313" key="14">
    <source>
        <dbReference type="Proteomes" id="UP000199228"/>
    </source>
</evidence>
<dbReference type="InterPro" id="IPR012338">
    <property type="entry name" value="Beta-lactam/transpept-like"/>
</dbReference>
<name>A0A1G5ZZK9_EUBOX</name>
<evidence type="ECO:0000256" key="7">
    <source>
        <dbReference type="PIRSR" id="PIRSR618044-1"/>
    </source>
</evidence>
<dbReference type="PANTHER" id="PTHR21581:SF33">
    <property type="entry name" value="D-ALANYL-D-ALANINE CARBOXYPEPTIDASE DACB"/>
    <property type="match status" value="1"/>
</dbReference>
<evidence type="ECO:0000256" key="11">
    <source>
        <dbReference type="SAM" id="SignalP"/>
    </source>
</evidence>
<dbReference type="PRINTS" id="PR00725">
    <property type="entry name" value="DADACBPTASE1"/>
</dbReference>
<keyword evidence="13" id="KW-0645">Protease</keyword>
<dbReference type="STRING" id="1732.SAMN02910417_00012"/>
<evidence type="ECO:0000256" key="4">
    <source>
        <dbReference type="ARBA" id="ARBA00022960"/>
    </source>
</evidence>
<keyword evidence="13" id="KW-0121">Carboxypeptidase</keyword>
<keyword evidence="4" id="KW-0133">Cell shape</keyword>
<dbReference type="GO" id="GO:0009002">
    <property type="term" value="F:serine-type D-Ala-D-Ala carboxypeptidase activity"/>
    <property type="evidence" value="ECO:0007669"/>
    <property type="project" value="InterPro"/>
</dbReference>
<evidence type="ECO:0000313" key="13">
    <source>
        <dbReference type="EMBL" id="SDB01631.1"/>
    </source>
</evidence>
<protein>
    <submittedName>
        <fullName evidence="13">D-alanyl-D-alanine carboxypeptidase</fullName>
    </submittedName>
</protein>
<feature type="active site" description="Proton acceptor" evidence="7">
    <location>
        <position position="69"/>
    </location>
</feature>
<keyword evidence="10" id="KW-1133">Transmembrane helix</keyword>
<feature type="domain" description="Peptidase S11 D-alanyl-D-alanine carboxypeptidase A N-terminal" evidence="12">
    <location>
        <begin position="36"/>
        <end position="268"/>
    </location>
</feature>
<dbReference type="GO" id="GO:0006508">
    <property type="term" value="P:proteolysis"/>
    <property type="evidence" value="ECO:0007669"/>
    <property type="project" value="InterPro"/>
</dbReference>
<dbReference type="GO" id="GO:0009252">
    <property type="term" value="P:peptidoglycan biosynthetic process"/>
    <property type="evidence" value="ECO:0007669"/>
    <property type="project" value="UniProtKB-KW"/>
</dbReference>